<keyword evidence="2" id="KW-1185">Reference proteome</keyword>
<protein>
    <recommendedName>
        <fullName evidence="3">Amphi-Trp domain-containing protein</fullName>
    </recommendedName>
</protein>
<dbReference type="EMBL" id="JBHSAQ010000002">
    <property type="protein sequence ID" value="MFC3957721.1"/>
    <property type="molecule type" value="Genomic_DNA"/>
</dbReference>
<gene>
    <name evidence="1" type="ORF">ACFOUR_04950</name>
</gene>
<dbReference type="Proteomes" id="UP001595846">
    <property type="component" value="Unassembled WGS sequence"/>
</dbReference>
<name>A0ABD5NL28_9EURY</name>
<dbReference type="GeneID" id="73903094"/>
<organism evidence="1 2">
    <name type="scientific">Halovivax cerinus</name>
    <dbReference type="NCBI Taxonomy" id="1487865"/>
    <lineage>
        <taxon>Archaea</taxon>
        <taxon>Methanobacteriati</taxon>
        <taxon>Methanobacteriota</taxon>
        <taxon>Stenosarchaea group</taxon>
        <taxon>Halobacteria</taxon>
        <taxon>Halobacteriales</taxon>
        <taxon>Natrialbaceae</taxon>
        <taxon>Halovivax</taxon>
    </lineage>
</organism>
<comment type="caution">
    <text evidence="1">The sequence shown here is derived from an EMBL/GenBank/DDBJ whole genome shotgun (WGS) entry which is preliminary data.</text>
</comment>
<dbReference type="RefSeq" id="WP_256533947.1">
    <property type="nucleotide sequence ID" value="NZ_CP101824.1"/>
</dbReference>
<sequence>MFNDFLLVNKRRERVRAAVEITRNAETAVETDIEVPAADAFDAGTKQVIDRLERRTGTFEVTITTRDGEVTIPVTAEAQGDTYSLIVVIESDEALHPYVSQ</sequence>
<reference evidence="1 2" key="1">
    <citation type="journal article" date="2019" name="Int. J. Syst. Evol. Microbiol.">
        <title>The Global Catalogue of Microorganisms (GCM) 10K type strain sequencing project: providing services to taxonomists for standard genome sequencing and annotation.</title>
        <authorList>
            <consortium name="The Broad Institute Genomics Platform"/>
            <consortium name="The Broad Institute Genome Sequencing Center for Infectious Disease"/>
            <person name="Wu L."/>
            <person name="Ma J."/>
        </authorList>
    </citation>
    <scope>NUCLEOTIDE SEQUENCE [LARGE SCALE GENOMIC DNA]</scope>
    <source>
        <strain evidence="1 2">IBRC-M 10256</strain>
    </source>
</reference>
<evidence type="ECO:0000313" key="1">
    <source>
        <dbReference type="EMBL" id="MFC3957721.1"/>
    </source>
</evidence>
<evidence type="ECO:0000313" key="2">
    <source>
        <dbReference type="Proteomes" id="UP001595846"/>
    </source>
</evidence>
<accession>A0ABD5NL28</accession>
<evidence type="ECO:0008006" key="3">
    <source>
        <dbReference type="Google" id="ProtNLM"/>
    </source>
</evidence>
<proteinExistence type="predicted"/>
<dbReference type="AlphaFoldDB" id="A0ABD5NL28"/>